<feature type="compositionally biased region" description="Basic and acidic residues" evidence="3">
    <location>
        <begin position="500"/>
        <end position="510"/>
    </location>
</feature>
<evidence type="ECO:0000256" key="2">
    <source>
        <dbReference type="ARBA" id="ARBA00024341"/>
    </source>
</evidence>
<dbReference type="Proteomes" id="UP000807159">
    <property type="component" value="Chromosome 3"/>
</dbReference>
<dbReference type="EMBL" id="JACEGQ020000003">
    <property type="protein sequence ID" value="KAH8514501.1"/>
    <property type="molecule type" value="Genomic_DNA"/>
</dbReference>
<sequence length="510" mass="57980">MKTAATTFSTYSSYNVERQKSPCIRYIPLFKISKFKRLSYLKSHPPPTIPNHRHKPSNLFHLPLFSKNGCFRELAQITNHSKNPLTTTDQRDNKGNKKKWRLWRSPSEGYIQTSIKGSKRVHVASSESSDSSLVADDAFTAAMATVARAPPRDFMMVKQEWAAIRIQTAFRGLLARRATRALKAVVRLQAIFRGRKVRKQAAVTLRCMQALVRVQARVRAQTVSMAEAQATQNVLNECMCQADPIKQAEKRWCDSPGTVDKVKKKLQMRTEGAIKRERAIAYSLSQQKSRSNCASPCRRTSKSALSLKNQSLNNSSPGWSWLERWMATKPWEDRLVEEFHTKSSEIPFSRKSEDNIASFYFSKHDSEKVRRNNVATGILAKPPIVNHVTRSSSTPSSESLYNESSLSTSSTSASPIPILNDMLVEEGSYNQKPAYMNLTESTKLKQKNSRHSSQNIQRQMMADKFLMKSMELLDEDSKSSADSNPSFHLSRDLYPPLPLGRHDEIRNRRF</sequence>
<evidence type="ECO:0000256" key="1">
    <source>
        <dbReference type="ARBA" id="ARBA00022860"/>
    </source>
</evidence>
<dbReference type="Gene3D" id="1.20.5.190">
    <property type="match status" value="1"/>
</dbReference>
<evidence type="ECO:0000313" key="5">
    <source>
        <dbReference type="Proteomes" id="UP000807159"/>
    </source>
</evidence>
<comment type="similarity">
    <text evidence="2">Belongs to the IQD family.</text>
</comment>
<feature type="region of interest" description="Disordered" evidence="3">
    <location>
        <begin position="387"/>
        <end position="413"/>
    </location>
</feature>
<keyword evidence="1" id="KW-0112">Calmodulin-binding</keyword>
<comment type="caution">
    <text evidence="4">The sequence shown here is derived from an EMBL/GenBank/DDBJ whole genome shotgun (WGS) entry which is preliminary data.</text>
</comment>
<dbReference type="PANTHER" id="PTHR32295:SF126">
    <property type="entry name" value="PROTEIN IQ-DOMAIN 8"/>
    <property type="match status" value="1"/>
</dbReference>
<evidence type="ECO:0000313" key="4">
    <source>
        <dbReference type="EMBL" id="KAH8514501.1"/>
    </source>
</evidence>
<dbReference type="AlphaFoldDB" id="A0A8T2ZB58"/>
<keyword evidence="5" id="KW-1185">Reference proteome</keyword>
<dbReference type="InterPro" id="IPR000048">
    <property type="entry name" value="IQ_motif_EF-hand-BS"/>
</dbReference>
<dbReference type="GO" id="GO:0005516">
    <property type="term" value="F:calmodulin binding"/>
    <property type="evidence" value="ECO:0007669"/>
    <property type="project" value="UniProtKB-KW"/>
</dbReference>
<feature type="compositionally biased region" description="Low complexity" evidence="3">
    <location>
        <begin position="391"/>
        <end position="413"/>
    </location>
</feature>
<dbReference type="Pfam" id="PF00612">
    <property type="entry name" value="IQ"/>
    <property type="match status" value="2"/>
</dbReference>
<name>A0A8T2ZB58_POPDE</name>
<reference evidence="4" key="1">
    <citation type="journal article" date="2021" name="J. Hered.">
        <title>Genome Assembly of Salicaceae Populus deltoides (Eastern Cottonwood) I-69 Based on Nanopore Sequencing and Hi-C Technologies.</title>
        <authorList>
            <person name="Bai S."/>
            <person name="Wu H."/>
            <person name="Zhang J."/>
            <person name="Pan Z."/>
            <person name="Zhao W."/>
            <person name="Li Z."/>
            <person name="Tong C."/>
        </authorList>
    </citation>
    <scope>NUCLEOTIDE SEQUENCE</scope>
    <source>
        <tissue evidence="4">Leaf</tissue>
    </source>
</reference>
<dbReference type="PANTHER" id="PTHR32295">
    <property type="entry name" value="IQ-DOMAIN 5-RELATED"/>
    <property type="match status" value="1"/>
</dbReference>
<organism evidence="4 5">
    <name type="scientific">Populus deltoides</name>
    <name type="common">Eastern poplar</name>
    <name type="synonym">Eastern cottonwood</name>
    <dbReference type="NCBI Taxonomy" id="3696"/>
    <lineage>
        <taxon>Eukaryota</taxon>
        <taxon>Viridiplantae</taxon>
        <taxon>Streptophyta</taxon>
        <taxon>Embryophyta</taxon>
        <taxon>Tracheophyta</taxon>
        <taxon>Spermatophyta</taxon>
        <taxon>Magnoliopsida</taxon>
        <taxon>eudicotyledons</taxon>
        <taxon>Gunneridae</taxon>
        <taxon>Pentapetalae</taxon>
        <taxon>rosids</taxon>
        <taxon>fabids</taxon>
        <taxon>Malpighiales</taxon>
        <taxon>Salicaceae</taxon>
        <taxon>Saliceae</taxon>
        <taxon>Populus</taxon>
    </lineage>
</organism>
<protein>
    <submittedName>
        <fullName evidence="4">Uncharacterized protein</fullName>
    </submittedName>
</protein>
<dbReference type="PROSITE" id="PS50096">
    <property type="entry name" value="IQ"/>
    <property type="match status" value="2"/>
</dbReference>
<gene>
    <name evidence="4" type="ORF">H0E87_007365</name>
</gene>
<feature type="region of interest" description="Disordered" evidence="3">
    <location>
        <begin position="473"/>
        <end position="510"/>
    </location>
</feature>
<evidence type="ECO:0000256" key="3">
    <source>
        <dbReference type="SAM" id="MobiDB-lite"/>
    </source>
</evidence>
<proteinExistence type="inferred from homology"/>
<dbReference type="SMART" id="SM00015">
    <property type="entry name" value="IQ"/>
    <property type="match status" value="2"/>
</dbReference>
<accession>A0A8T2ZB58</accession>